<dbReference type="PANTHER" id="PTHR33538">
    <property type="entry name" value="PROTEIN GAMETE EXPRESSED 1"/>
    <property type="match status" value="1"/>
</dbReference>
<keyword evidence="1" id="KW-0175">Coiled coil</keyword>
<reference evidence="3 4" key="3">
    <citation type="journal article" date="2010" name="BMC Genomics">
        <title>Transcriptome sequencing and comparative analysis of cucumber flowers with different sex types.</title>
        <authorList>
            <person name="Guo S."/>
            <person name="Zheng Y."/>
            <person name="Joung J.G."/>
            <person name="Liu S."/>
            <person name="Zhang Z."/>
            <person name="Crasta O.R."/>
            <person name="Sobral B.W."/>
            <person name="Xu Y."/>
            <person name="Huang S."/>
            <person name="Fei Z."/>
        </authorList>
    </citation>
    <scope>NUCLEOTIDE SEQUENCE [LARGE SCALE GENOMIC DNA]</scope>
    <source>
        <strain evidence="4">cv. 9930</strain>
    </source>
</reference>
<keyword evidence="2" id="KW-0732">Signal</keyword>
<reference evidence="3 4" key="4">
    <citation type="journal article" date="2011" name="BMC Genomics">
        <title>RNA-Seq improves annotation of protein-coding genes in the cucumber genome.</title>
        <authorList>
            <person name="Li Z."/>
            <person name="Zhang Z."/>
            <person name="Yan P."/>
            <person name="Huang S."/>
            <person name="Fei Z."/>
            <person name="Lin K."/>
        </authorList>
    </citation>
    <scope>NUCLEOTIDE SEQUENCE [LARGE SCALE GENOMIC DNA]</scope>
    <source>
        <strain evidence="4">cv. 9930</strain>
    </source>
</reference>
<feature type="coiled-coil region" evidence="1">
    <location>
        <begin position="124"/>
        <end position="158"/>
    </location>
</feature>
<evidence type="ECO:0000256" key="2">
    <source>
        <dbReference type="SAM" id="SignalP"/>
    </source>
</evidence>
<dbReference type="AlphaFoldDB" id="A0A0A0L6W7"/>
<gene>
    <name evidence="3" type="ORF">Csa_3G194400</name>
</gene>
<dbReference type="EMBL" id="CM002924">
    <property type="protein sequence ID" value="KGN57473.1"/>
    <property type="molecule type" value="Genomic_DNA"/>
</dbReference>
<evidence type="ECO:0000313" key="3">
    <source>
        <dbReference type="EMBL" id="KGN57473.1"/>
    </source>
</evidence>
<dbReference type="STRING" id="3659.A0A0A0L6W7"/>
<evidence type="ECO:0000256" key="1">
    <source>
        <dbReference type="SAM" id="Coils"/>
    </source>
</evidence>
<dbReference type="Gene3D" id="1.10.287.950">
    <property type="entry name" value="Methyl-accepting chemotaxis protein"/>
    <property type="match status" value="1"/>
</dbReference>
<sequence length="351" mass="40364">MERVLFMVILLVVFPMCESRGWFSSSPSSDSTMNPSKHYTVAEYSMEGFDDRKGVRGIQNAKNKLTLLNSCWESAYRHLFSGCSEIFAADEKRDCFQKDSGRPPFPSCHPKSLMVECLKAHAFKHETERLVNELKRSSESAEAKLEIIEERSESLLQNSYHISDSLETTGIQIQQVAQTSRKLEDHMGAVLHHSEKVYEQSRRMETSQLELQEGQLKLRRSLEEGMEMLHNSYKNLGQEMDGLRDEAIDIEKEISKVGDAMSLKMTYLQTTAEDIGNMAGSKLQQLAEYGHRQQEELLQRQKHLQRFHDRLMENSQSILAAQQSFESRQANIFIALDKFFTLHNAMLLNLD</sequence>
<reference evidence="3 4" key="2">
    <citation type="journal article" date="2009" name="PLoS ONE">
        <title>An integrated genetic and cytogenetic map of the cucumber genome.</title>
        <authorList>
            <person name="Ren Y."/>
            <person name="Zhang Z."/>
            <person name="Liu J."/>
            <person name="Staub J.E."/>
            <person name="Han Y."/>
            <person name="Cheng Z."/>
            <person name="Li X."/>
            <person name="Lu J."/>
            <person name="Miao H."/>
            <person name="Kang H."/>
            <person name="Xie B."/>
            <person name="Gu X."/>
            <person name="Wang X."/>
            <person name="Du Y."/>
            <person name="Jin W."/>
            <person name="Huang S."/>
        </authorList>
    </citation>
    <scope>NUCLEOTIDE SEQUENCE [LARGE SCALE GENOMIC DNA]</scope>
    <source>
        <strain evidence="4">cv. 9930</strain>
    </source>
</reference>
<feature type="signal peptide" evidence="2">
    <location>
        <begin position="1"/>
        <end position="19"/>
    </location>
</feature>
<organism evidence="3 4">
    <name type="scientific">Cucumis sativus</name>
    <name type="common">Cucumber</name>
    <dbReference type="NCBI Taxonomy" id="3659"/>
    <lineage>
        <taxon>Eukaryota</taxon>
        <taxon>Viridiplantae</taxon>
        <taxon>Streptophyta</taxon>
        <taxon>Embryophyta</taxon>
        <taxon>Tracheophyta</taxon>
        <taxon>Spermatophyta</taxon>
        <taxon>Magnoliopsida</taxon>
        <taxon>eudicotyledons</taxon>
        <taxon>Gunneridae</taxon>
        <taxon>Pentapetalae</taxon>
        <taxon>rosids</taxon>
        <taxon>fabids</taxon>
        <taxon>Cucurbitales</taxon>
        <taxon>Cucurbitaceae</taxon>
        <taxon>Benincaseae</taxon>
        <taxon>Cucumis</taxon>
    </lineage>
</organism>
<protein>
    <submittedName>
        <fullName evidence="3">Uncharacterized protein</fullName>
    </submittedName>
</protein>
<proteinExistence type="predicted"/>
<feature type="coiled-coil region" evidence="1">
    <location>
        <begin position="226"/>
        <end position="253"/>
    </location>
</feature>
<dbReference type="Proteomes" id="UP000029981">
    <property type="component" value="Chromosome 3"/>
</dbReference>
<evidence type="ECO:0000313" key="4">
    <source>
        <dbReference type="Proteomes" id="UP000029981"/>
    </source>
</evidence>
<name>A0A0A0L6W7_CUCSA</name>
<dbReference type="Gramene" id="KGN57473">
    <property type="protein sequence ID" value="KGN57473"/>
    <property type="gene ID" value="Csa_3G194400"/>
</dbReference>
<dbReference type="PANTHER" id="PTHR33538:SF2">
    <property type="entry name" value="PROTEIN GAMETE EXPRESSED 1"/>
    <property type="match status" value="1"/>
</dbReference>
<feature type="chain" id="PRO_5001965843" evidence="2">
    <location>
        <begin position="20"/>
        <end position="351"/>
    </location>
</feature>
<reference evidence="3 4" key="1">
    <citation type="journal article" date="2009" name="Nat. Genet.">
        <title>The genome of the cucumber, Cucumis sativus L.</title>
        <authorList>
            <person name="Huang S."/>
            <person name="Li R."/>
            <person name="Zhang Z."/>
            <person name="Li L."/>
            <person name="Gu X."/>
            <person name="Fan W."/>
            <person name="Lucas W.J."/>
            <person name="Wang X."/>
            <person name="Xie B."/>
            <person name="Ni P."/>
            <person name="Ren Y."/>
            <person name="Zhu H."/>
            <person name="Li J."/>
            <person name="Lin K."/>
            <person name="Jin W."/>
            <person name="Fei Z."/>
            <person name="Li G."/>
            <person name="Staub J."/>
            <person name="Kilian A."/>
            <person name="van der Vossen E.A."/>
            <person name="Wu Y."/>
            <person name="Guo J."/>
            <person name="He J."/>
            <person name="Jia Z."/>
            <person name="Ren Y."/>
            <person name="Tian G."/>
            <person name="Lu Y."/>
            <person name="Ruan J."/>
            <person name="Qian W."/>
            <person name="Wang M."/>
            <person name="Huang Q."/>
            <person name="Li B."/>
            <person name="Xuan Z."/>
            <person name="Cao J."/>
            <person name="Asan"/>
            <person name="Wu Z."/>
            <person name="Zhang J."/>
            <person name="Cai Q."/>
            <person name="Bai Y."/>
            <person name="Zhao B."/>
            <person name="Han Y."/>
            <person name="Li Y."/>
            <person name="Li X."/>
            <person name="Wang S."/>
            <person name="Shi Q."/>
            <person name="Liu S."/>
            <person name="Cho W.K."/>
            <person name="Kim J.Y."/>
            <person name="Xu Y."/>
            <person name="Heller-Uszynska K."/>
            <person name="Miao H."/>
            <person name="Cheng Z."/>
            <person name="Zhang S."/>
            <person name="Wu J."/>
            <person name="Yang Y."/>
            <person name="Kang H."/>
            <person name="Li M."/>
            <person name="Liang H."/>
            <person name="Ren X."/>
            <person name="Shi Z."/>
            <person name="Wen M."/>
            <person name="Jian M."/>
            <person name="Yang H."/>
            <person name="Zhang G."/>
            <person name="Yang Z."/>
            <person name="Chen R."/>
            <person name="Liu S."/>
            <person name="Li J."/>
            <person name="Ma L."/>
            <person name="Liu H."/>
            <person name="Zhou Y."/>
            <person name="Zhao J."/>
            <person name="Fang X."/>
            <person name="Li G."/>
            <person name="Fang L."/>
            <person name="Li Y."/>
            <person name="Liu D."/>
            <person name="Zheng H."/>
            <person name="Zhang Y."/>
            <person name="Qin N."/>
            <person name="Li Z."/>
            <person name="Yang G."/>
            <person name="Yang S."/>
            <person name="Bolund L."/>
            <person name="Kristiansen K."/>
            <person name="Zheng H."/>
            <person name="Li S."/>
            <person name="Zhang X."/>
            <person name="Yang H."/>
            <person name="Wang J."/>
            <person name="Sun R."/>
            <person name="Zhang B."/>
            <person name="Jiang S."/>
            <person name="Wang J."/>
            <person name="Du Y."/>
            <person name="Li S."/>
        </authorList>
    </citation>
    <scope>NUCLEOTIDE SEQUENCE [LARGE SCALE GENOMIC DNA]</scope>
    <source>
        <strain evidence="4">cv. 9930</strain>
    </source>
</reference>
<dbReference type="OMA" id="QANIFCC"/>
<dbReference type="eggNOG" id="ENOG502QR0N">
    <property type="taxonomic scope" value="Eukaryota"/>
</dbReference>
<accession>A0A0A0L6W7</accession>
<dbReference type="InterPro" id="IPR040346">
    <property type="entry name" value="GEX1/Brambleberry"/>
</dbReference>
<keyword evidence="4" id="KW-1185">Reference proteome</keyword>